<evidence type="ECO:0000256" key="2">
    <source>
        <dbReference type="ARBA" id="ARBA00022737"/>
    </source>
</evidence>
<sequence>MSQLGKRFSCGNSRGWIKWEGTLPTGRNSELQKWYGVEWDESERGKHSGAYKEKQIFQCSKKNGCSFLKPSKANFGQDLFTILNKRYLKPENFDELSTVKIGKSVVPVSILGDNSFLDQWIPCDELTNIIVSAECICSVKDPMEIQSKYPKIETVDLSCNLFTNWKQIEDVLLCFPLLKSINISGNEFEHALKSKIEPNTKLKHLSVCGVGLQINEMELLLESLPNLEEIEATHNQITKINVSKIALYEKLTHLDLTNNNISNWSDISCLSKLPLLESLNLNHNKLQKISLINNDNKNNKIDIKINNNKNGCNKNTEYEKENENENENEKGKEKEKEKGKGNIKENEIGFKKLQYFSCSNNLITDIESIFVLNKLPNLINLEFRGNNIPQINNEIPERFVIIASIPNLQKLNGSIIRKRERIDSEILLIDTLGKGFPRYDELIQIRGVKDNLKKAKTRKTIVKISLIHKDTTIKKKIPLKLKVKKLKFIFLKLFKISPENQILIYHNKKFQVNLDNDNYDLNYYGLQDNDSIVVNSKN</sequence>
<dbReference type="Gene3D" id="3.80.10.10">
    <property type="entry name" value="Ribonuclease Inhibitor"/>
    <property type="match status" value="3"/>
</dbReference>
<evidence type="ECO:0000313" key="7">
    <source>
        <dbReference type="Proteomes" id="UP001150062"/>
    </source>
</evidence>
<dbReference type="InterPro" id="IPR029071">
    <property type="entry name" value="Ubiquitin-like_domsf"/>
</dbReference>
<dbReference type="InterPro" id="IPR000626">
    <property type="entry name" value="Ubiquitin-like_dom"/>
</dbReference>
<dbReference type="InterPro" id="IPR001611">
    <property type="entry name" value="Leu-rich_rpt"/>
</dbReference>
<dbReference type="SUPFAM" id="SSF74924">
    <property type="entry name" value="Cap-Gly domain"/>
    <property type="match status" value="1"/>
</dbReference>
<dbReference type="InterPro" id="IPR032675">
    <property type="entry name" value="LRR_dom_sf"/>
</dbReference>
<evidence type="ECO:0000259" key="5">
    <source>
        <dbReference type="PROSITE" id="PS50245"/>
    </source>
</evidence>
<dbReference type="PROSITE" id="PS51450">
    <property type="entry name" value="LRR"/>
    <property type="match status" value="3"/>
</dbReference>
<reference evidence="6" key="1">
    <citation type="submission" date="2022-08" db="EMBL/GenBank/DDBJ databases">
        <title>Novel sulfate-reducing endosymbionts in the free-living metamonad Anaeramoeba.</title>
        <authorList>
            <person name="Jerlstrom-Hultqvist J."/>
            <person name="Cepicka I."/>
            <person name="Gallot-Lavallee L."/>
            <person name="Salas-Leiva D."/>
            <person name="Curtis B.A."/>
            <person name="Zahonova K."/>
            <person name="Pipaliya S."/>
            <person name="Dacks J."/>
            <person name="Roger A.J."/>
        </authorList>
    </citation>
    <scope>NUCLEOTIDE SEQUENCE</scope>
    <source>
        <strain evidence="6">Schooner1</strain>
    </source>
</reference>
<feature type="region of interest" description="Disordered" evidence="4">
    <location>
        <begin position="312"/>
        <end position="341"/>
    </location>
</feature>
<dbReference type="Pfam" id="PF01302">
    <property type="entry name" value="CAP_GLY"/>
    <property type="match status" value="1"/>
</dbReference>
<evidence type="ECO:0000256" key="1">
    <source>
        <dbReference type="ARBA" id="ARBA00022614"/>
    </source>
</evidence>
<dbReference type="Gene3D" id="2.30.30.190">
    <property type="entry name" value="CAP Gly-rich-like domain"/>
    <property type="match status" value="1"/>
</dbReference>
<feature type="compositionally biased region" description="Basic and acidic residues" evidence="4">
    <location>
        <begin position="316"/>
        <end position="341"/>
    </location>
</feature>
<dbReference type="SUPFAM" id="SSF52058">
    <property type="entry name" value="L domain-like"/>
    <property type="match status" value="1"/>
</dbReference>
<keyword evidence="3" id="KW-0143">Chaperone</keyword>
<evidence type="ECO:0000313" key="6">
    <source>
        <dbReference type="EMBL" id="KAJ6228343.1"/>
    </source>
</evidence>
<name>A0ABQ8X6R0_9EUKA</name>
<dbReference type="InterPro" id="IPR036859">
    <property type="entry name" value="CAP-Gly_dom_sf"/>
</dbReference>
<dbReference type="EMBL" id="JAOAOG010000328">
    <property type="protein sequence ID" value="KAJ6228343.1"/>
    <property type="molecule type" value="Genomic_DNA"/>
</dbReference>
<keyword evidence="1" id="KW-0433">Leucine-rich repeat</keyword>
<dbReference type="SMART" id="SM00213">
    <property type="entry name" value="UBQ"/>
    <property type="match status" value="1"/>
</dbReference>
<keyword evidence="7" id="KW-1185">Reference proteome</keyword>
<feature type="domain" description="CAP-Gly" evidence="5">
    <location>
        <begin position="34"/>
        <end position="69"/>
    </location>
</feature>
<evidence type="ECO:0000256" key="4">
    <source>
        <dbReference type="SAM" id="MobiDB-lite"/>
    </source>
</evidence>
<dbReference type="Pfam" id="PF13855">
    <property type="entry name" value="LRR_8"/>
    <property type="match status" value="1"/>
</dbReference>
<dbReference type="PROSITE" id="PS50245">
    <property type="entry name" value="CAP_GLY_2"/>
    <property type="match status" value="1"/>
</dbReference>
<dbReference type="PANTHER" id="PTHR46652:SF8">
    <property type="entry name" value="LEUCINE RICH REPEAT CONTAINING 23"/>
    <property type="match status" value="1"/>
</dbReference>
<evidence type="ECO:0000256" key="3">
    <source>
        <dbReference type="ARBA" id="ARBA00023186"/>
    </source>
</evidence>
<protein>
    <submittedName>
        <fullName evidence="6">Tubulin-specific chaperone e</fullName>
    </submittedName>
</protein>
<dbReference type="SUPFAM" id="SSF54236">
    <property type="entry name" value="Ubiquitin-like"/>
    <property type="match status" value="1"/>
</dbReference>
<dbReference type="Gene3D" id="3.10.20.90">
    <property type="entry name" value="Phosphatidylinositol 3-kinase Catalytic Subunit, Chain A, domain 1"/>
    <property type="match status" value="1"/>
</dbReference>
<dbReference type="PANTHER" id="PTHR46652">
    <property type="entry name" value="LEUCINE-RICH REPEAT AND IQ DOMAIN-CONTAINING PROTEIN 1-RELATED"/>
    <property type="match status" value="1"/>
</dbReference>
<keyword evidence="2" id="KW-0677">Repeat</keyword>
<dbReference type="Pfam" id="PF14560">
    <property type="entry name" value="Ubiquitin_2"/>
    <property type="match status" value="1"/>
</dbReference>
<dbReference type="Proteomes" id="UP001150062">
    <property type="component" value="Unassembled WGS sequence"/>
</dbReference>
<proteinExistence type="predicted"/>
<dbReference type="SMART" id="SM01052">
    <property type="entry name" value="CAP_GLY"/>
    <property type="match status" value="1"/>
</dbReference>
<dbReference type="InterPro" id="IPR000938">
    <property type="entry name" value="CAP-Gly_domain"/>
</dbReference>
<accession>A0ABQ8X6R0</accession>
<comment type="caution">
    <text evidence="6">The sequence shown here is derived from an EMBL/GenBank/DDBJ whole genome shotgun (WGS) entry which is preliminary data.</text>
</comment>
<organism evidence="6 7">
    <name type="scientific">Anaeramoeba flamelloides</name>
    <dbReference type="NCBI Taxonomy" id="1746091"/>
    <lineage>
        <taxon>Eukaryota</taxon>
        <taxon>Metamonada</taxon>
        <taxon>Anaeramoebidae</taxon>
        <taxon>Anaeramoeba</taxon>
    </lineage>
</organism>
<dbReference type="SMART" id="SM00365">
    <property type="entry name" value="LRR_SD22"/>
    <property type="match status" value="5"/>
</dbReference>
<dbReference type="InterPro" id="IPR050836">
    <property type="entry name" value="SDS22/Internalin_LRR"/>
</dbReference>
<gene>
    <name evidence="6" type="ORF">M0813_08883</name>
</gene>